<keyword evidence="1" id="KW-0472">Membrane</keyword>
<dbReference type="PANTHER" id="PTHR30386:SF28">
    <property type="entry name" value="EXPORTED PROTEIN"/>
    <property type="match status" value="1"/>
</dbReference>
<evidence type="ECO:0000256" key="1">
    <source>
        <dbReference type="SAM" id="Phobius"/>
    </source>
</evidence>
<keyword evidence="1" id="KW-1133">Transmembrane helix</keyword>
<dbReference type="Gene3D" id="2.40.30.170">
    <property type="match status" value="1"/>
</dbReference>
<name>A0A3B0Z7W0_9ZZZZ</name>
<evidence type="ECO:0000259" key="2">
    <source>
        <dbReference type="Pfam" id="PF26002"/>
    </source>
</evidence>
<feature type="domain" description="AprE-like beta-barrel" evidence="2">
    <location>
        <begin position="301"/>
        <end position="393"/>
    </location>
</feature>
<keyword evidence="1" id="KW-0812">Transmembrane</keyword>
<gene>
    <name evidence="3" type="ORF">MNBD_GAMMA16-2064</name>
</gene>
<accession>A0A3B0Z7W0</accession>
<protein>
    <recommendedName>
        <fullName evidence="2">AprE-like beta-barrel domain-containing protein</fullName>
    </recommendedName>
</protein>
<dbReference type="InterPro" id="IPR058982">
    <property type="entry name" value="Beta-barrel_AprE"/>
</dbReference>
<feature type="transmembrane region" description="Helical" evidence="1">
    <location>
        <begin position="29"/>
        <end position="49"/>
    </location>
</feature>
<evidence type="ECO:0000313" key="3">
    <source>
        <dbReference type="EMBL" id="VAW83632.1"/>
    </source>
</evidence>
<reference evidence="3" key="1">
    <citation type="submission" date="2018-06" db="EMBL/GenBank/DDBJ databases">
        <authorList>
            <person name="Zhirakovskaya E."/>
        </authorList>
    </citation>
    <scope>NUCLEOTIDE SEQUENCE</scope>
</reference>
<dbReference type="Pfam" id="PF26002">
    <property type="entry name" value="Beta-barrel_AprE"/>
    <property type="match status" value="1"/>
</dbReference>
<sequence length="414" mass="47240">MSLFRTEVIDNKRDENFFGDVVLIRPVSFSVYTTILIIFVISLSLFLYFGQYASKETVQGVVNPQSGLVKVYAPQRGIVLSRAINEGDEVIEGDVIYFVSTERHLNGGEKVQALVAEETGKSITIIESQIKEQKNLSKLRKTDMHNQLSYTQKEIASIKKEIILHEERVVLYGLDVERLDKIAKEQFVPKTEYTKSYQIHLDSQVNLEQLRRNLTSNINRKWQLTTELRKLPIELNQQILSYEKSLSELRQRLAEVRSNQSYSIIAPASGRVTSLIYKMGDTIKPEFPLLTILPNDVALKADLYVPTRAAGFLEAGQEVKIRFDAFPYQKFGLHSGVVEQVSKNIIIPGEVVLPVEVKEPVYKISVKLDKQTVTAFGREHYLQVGMLLQGDIVRHRSRIIDWVLEPLYSLRGRG</sequence>
<proteinExistence type="predicted"/>
<dbReference type="InterPro" id="IPR050739">
    <property type="entry name" value="MFP"/>
</dbReference>
<dbReference type="PANTHER" id="PTHR30386">
    <property type="entry name" value="MEMBRANE FUSION SUBUNIT OF EMRAB-TOLC MULTIDRUG EFFLUX PUMP"/>
    <property type="match status" value="1"/>
</dbReference>
<organism evidence="3">
    <name type="scientific">hydrothermal vent metagenome</name>
    <dbReference type="NCBI Taxonomy" id="652676"/>
    <lineage>
        <taxon>unclassified sequences</taxon>
        <taxon>metagenomes</taxon>
        <taxon>ecological metagenomes</taxon>
    </lineage>
</organism>
<dbReference type="AlphaFoldDB" id="A0A3B0Z7W0"/>
<dbReference type="PRINTS" id="PR01490">
    <property type="entry name" value="RTXTOXIND"/>
</dbReference>
<dbReference type="EMBL" id="UOFO01000015">
    <property type="protein sequence ID" value="VAW83632.1"/>
    <property type="molecule type" value="Genomic_DNA"/>
</dbReference>